<feature type="transmembrane region" description="Helical" evidence="8">
    <location>
        <begin position="83"/>
        <end position="101"/>
    </location>
</feature>
<comment type="subcellular location">
    <subcellularLocation>
        <location evidence="1">Cell membrane</location>
        <topology evidence="1">Multi-pass membrane protein</topology>
    </subcellularLocation>
</comment>
<feature type="transmembrane region" description="Helical" evidence="8">
    <location>
        <begin position="12"/>
        <end position="34"/>
    </location>
</feature>
<dbReference type="EMBL" id="LCBP01000035">
    <property type="protein sequence ID" value="KKS12408.1"/>
    <property type="molecule type" value="Genomic_DNA"/>
</dbReference>
<evidence type="ECO:0000256" key="5">
    <source>
        <dbReference type="ARBA" id="ARBA00022692"/>
    </source>
</evidence>
<evidence type="ECO:0000256" key="4">
    <source>
        <dbReference type="ARBA" id="ARBA00022679"/>
    </source>
</evidence>
<feature type="transmembrane region" description="Helical" evidence="8">
    <location>
        <begin position="171"/>
        <end position="192"/>
    </location>
</feature>
<dbReference type="GO" id="GO:0009103">
    <property type="term" value="P:lipopolysaccharide biosynthetic process"/>
    <property type="evidence" value="ECO:0007669"/>
    <property type="project" value="UniProtKB-ARBA"/>
</dbReference>
<evidence type="ECO:0000313" key="10">
    <source>
        <dbReference type="EMBL" id="KKS12408.1"/>
    </source>
</evidence>
<keyword evidence="5 8" id="KW-0812">Transmembrane</keyword>
<gene>
    <name evidence="10" type="ORF">UU69_C0035G0005</name>
</gene>
<evidence type="ECO:0000256" key="3">
    <source>
        <dbReference type="ARBA" id="ARBA00022676"/>
    </source>
</evidence>
<accession>A0A0G0ZHA4</accession>
<dbReference type="InterPro" id="IPR050297">
    <property type="entry name" value="LipidA_mod_glycosyltrf_83"/>
</dbReference>
<evidence type="ECO:0000256" key="8">
    <source>
        <dbReference type="SAM" id="Phobius"/>
    </source>
</evidence>
<organism evidence="10 11">
    <name type="scientific">Candidatus Magasanikbacteria bacterium GW2011_GWA2_41_55</name>
    <dbReference type="NCBI Taxonomy" id="1619038"/>
    <lineage>
        <taxon>Bacteria</taxon>
        <taxon>Candidatus Magasanikiibacteriota</taxon>
    </lineage>
</organism>
<evidence type="ECO:0000256" key="1">
    <source>
        <dbReference type="ARBA" id="ARBA00004651"/>
    </source>
</evidence>
<reference evidence="10 11" key="1">
    <citation type="journal article" date="2015" name="Nature">
        <title>rRNA introns, odd ribosomes, and small enigmatic genomes across a large radiation of phyla.</title>
        <authorList>
            <person name="Brown C.T."/>
            <person name="Hug L.A."/>
            <person name="Thomas B.C."/>
            <person name="Sharon I."/>
            <person name="Castelle C.J."/>
            <person name="Singh A."/>
            <person name="Wilkins M.J."/>
            <person name="Williams K.H."/>
            <person name="Banfield J.F."/>
        </authorList>
    </citation>
    <scope>NUCLEOTIDE SEQUENCE [LARGE SCALE GENOMIC DNA]</scope>
</reference>
<evidence type="ECO:0000259" key="9">
    <source>
        <dbReference type="Pfam" id="PF13231"/>
    </source>
</evidence>
<dbReference type="GO" id="GO:0016763">
    <property type="term" value="F:pentosyltransferase activity"/>
    <property type="evidence" value="ECO:0007669"/>
    <property type="project" value="TreeGrafter"/>
</dbReference>
<comment type="caution">
    <text evidence="10">The sequence shown here is derived from an EMBL/GenBank/DDBJ whole genome shotgun (WGS) entry which is preliminary data.</text>
</comment>
<dbReference type="InterPro" id="IPR038731">
    <property type="entry name" value="RgtA/B/C-like"/>
</dbReference>
<feature type="transmembrane region" description="Helical" evidence="8">
    <location>
        <begin position="136"/>
        <end position="151"/>
    </location>
</feature>
<name>A0A0G0ZHA4_9BACT</name>
<sequence>MKKLTQKTINFLIPSLVFCGTLFILGSLVGSQPIGHDEAVYLTKARSWMEGTPADEFEIYRPIGMAWFGWLFLHFGDSEIMMRSFGVIFGAISTLFIYLFFRRISNLPIAVSITGIVITSTLFLKEAPLFQNDIPSSGLLFGVLWLVYIYYKTASKSKSIYFAGPLAALAFYLRYGVASSFGIIAVLSILILGHRLIKKKD</sequence>
<evidence type="ECO:0000256" key="2">
    <source>
        <dbReference type="ARBA" id="ARBA00022475"/>
    </source>
</evidence>
<dbReference type="Proteomes" id="UP000034299">
    <property type="component" value="Unassembled WGS sequence"/>
</dbReference>
<feature type="domain" description="Glycosyltransferase RgtA/B/C/D-like" evidence="9">
    <location>
        <begin position="61"/>
        <end position="199"/>
    </location>
</feature>
<dbReference type="PANTHER" id="PTHR33908:SF11">
    <property type="entry name" value="MEMBRANE PROTEIN"/>
    <property type="match status" value="1"/>
</dbReference>
<protein>
    <recommendedName>
        <fullName evidence="9">Glycosyltransferase RgtA/B/C/D-like domain-containing protein</fullName>
    </recommendedName>
</protein>
<keyword evidence="2" id="KW-1003">Cell membrane</keyword>
<evidence type="ECO:0000256" key="7">
    <source>
        <dbReference type="ARBA" id="ARBA00023136"/>
    </source>
</evidence>
<dbReference type="Pfam" id="PF13231">
    <property type="entry name" value="PMT_2"/>
    <property type="match status" value="1"/>
</dbReference>
<feature type="transmembrane region" description="Helical" evidence="8">
    <location>
        <begin position="107"/>
        <end position="124"/>
    </location>
</feature>
<proteinExistence type="predicted"/>
<feature type="non-terminal residue" evidence="10">
    <location>
        <position position="201"/>
    </location>
</feature>
<keyword evidence="7 8" id="KW-0472">Membrane</keyword>
<keyword evidence="4" id="KW-0808">Transferase</keyword>
<keyword evidence="3" id="KW-0328">Glycosyltransferase</keyword>
<evidence type="ECO:0000313" key="11">
    <source>
        <dbReference type="Proteomes" id="UP000034299"/>
    </source>
</evidence>
<dbReference type="AlphaFoldDB" id="A0A0G0ZHA4"/>
<dbReference type="PANTHER" id="PTHR33908">
    <property type="entry name" value="MANNOSYLTRANSFERASE YKCB-RELATED"/>
    <property type="match status" value="1"/>
</dbReference>
<keyword evidence="6 8" id="KW-1133">Transmembrane helix</keyword>
<dbReference type="GO" id="GO:0005886">
    <property type="term" value="C:plasma membrane"/>
    <property type="evidence" value="ECO:0007669"/>
    <property type="project" value="UniProtKB-SubCell"/>
</dbReference>
<evidence type="ECO:0000256" key="6">
    <source>
        <dbReference type="ARBA" id="ARBA00022989"/>
    </source>
</evidence>